<protein>
    <submittedName>
        <fullName evidence="8">Apoptosis-associated speck-like protein containing a CARD</fullName>
    </submittedName>
</protein>
<dbReference type="Pfam" id="PF23679">
    <property type="entry name" value="UPA-FIIND"/>
    <property type="match status" value="1"/>
</dbReference>
<accession>A0A671Y2X3</accession>
<sequence>MKVGVPVKINCNMLIYKTNTAFLTLHVYLIPCDPGLQQELNRRQLSSGYRAIQKPHPEKSLKMGDRFILTADLDDAKIYPENLKLRYKSRFPNFFEVYIKKPDTDFMLSLAQKNERQPVWTREIRKDEYQSTGHKQVEHFVDKHQCDLIARVCNTGPILDNLLREGVIQQEDYDTIGTIPTTQERMRKLYSGPLKAGGQAAKDVFFRILEEKESFLVADIKRRES</sequence>
<dbReference type="AlphaFoldDB" id="A0A671Y2X3"/>
<dbReference type="InterPro" id="IPR011029">
    <property type="entry name" value="DEATH-like_dom_sf"/>
</dbReference>
<evidence type="ECO:0000256" key="1">
    <source>
        <dbReference type="ARBA" id="ARBA00004514"/>
    </source>
</evidence>
<feature type="domain" description="CARD" evidence="6">
    <location>
        <begin position="133"/>
        <end position="224"/>
    </location>
</feature>
<dbReference type="PROSITE" id="PS50209">
    <property type="entry name" value="CARD"/>
    <property type="match status" value="1"/>
</dbReference>
<dbReference type="InterPro" id="IPR033516">
    <property type="entry name" value="CARD8/ASC/NALP1_CARD"/>
</dbReference>
<dbReference type="GO" id="GO:0005829">
    <property type="term" value="C:cytosol"/>
    <property type="evidence" value="ECO:0007669"/>
    <property type="project" value="UniProtKB-SubCell"/>
</dbReference>
<reference evidence="8" key="1">
    <citation type="submission" date="2021-04" db="EMBL/GenBank/DDBJ databases">
        <authorList>
            <consortium name="Wellcome Sanger Institute Data Sharing"/>
        </authorList>
    </citation>
    <scope>NUCLEOTIDE SEQUENCE [LARGE SCALE GENOMIC DNA]</scope>
</reference>
<dbReference type="PROSITE" id="PS51830">
    <property type="entry name" value="FIIND"/>
    <property type="match status" value="1"/>
</dbReference>
<reference evidence="8" key="3">
    <citation type="submission" date="2025-09" db="UniProtKB">
        <authorList>
            <consortium name="Ensembl"/>
        </authorList>
    </citation>
    <scope>IDENTIFICATION</scope>
</reference>
<dbReference type="GO" id="GO:0042981">
    <property type="term" value="P:regulation of apoptotic process"/>
    <property type="evidence" value="ECO:0007669"/>
    <property type="project" value="InterPro"/>
</dbReference>
<evidence type="ECO:0000313" key="9">
    <source>
        <dbReference type="Proteomes" id="UP000472265"/>
    </source>
</evidence>
<reference evidence="8" key="2">
    <citation type="submission" date="2025-08" db="UniProtKB">
        <authorList>
            <consortium name="Ensembl"/>
        </authorList>
    </citation>
    <scope>IDENTIFICATION</scope>
</reference>
<feature type="domain" description="FIIND" evidence="7">
    <location>
        <begin position="1"/>
        <end position="138"/>
    </location>
</feature>
<keyword evidence="9" id="KW-1185">Reference proteome</keyword>
<evidence type="ECO:0000259" key="6">
    <source>
        <dbReference type="PROSITE" id="PS50209"/>
    </source>
</evidence>
<keyword evidence="3" id="KW-0399">Innate immunity</keyword>
<evidence type="ECO:0000259" key="7">
    <source>
        <dbReference type="PROSITE" id="PS51830"/>
    </source>
</evidence>
<keyword evidence="4" id="KW-0391">Immunity</keyword>
<evidence type="ECO:0000256" key="5">
    <source>
        <dbReference type="ARBA" id="ARBA00023198"/>
    </source>
</evidence>
<evidence type="ECO:0000256" key="3">
    <source>
        <dbReference type="ARBA" id="ARBA00022588"/>
    </source>
</evidence>
<keyword evidence="2" id="KW-0963">Cytoplasm</keyword>
<dbReference type="InterPro" id="IPR001315">
    <property type="entry name" value="CARD"/>
</dbReference>
<dbReference type="Pfam" id="PF00619">
    <property type="entry name" value="CARD"/>
    <property type="match status" value="1"/>
</dbReference>
<dbReference type="Gene3D" id="1.10.533.10">
    <property type="entry name" value="Death Domain, Fas"/>
    <property type="match status" value="1"/>
</dbReference>
<dbReference type="GO" id="GO:0006954">
    <property type="term" value="P:inflammatory response"/>
    <property type="evidence" value="ECO:0007669"/>
    <property type="project" value="UniProtKB-KW"/>
</dbReference>
<dbReference type="PANTHER" id="PTHR46985:SF2">
    <property type="entry name" value="APOPTOSIS-ASSOCIATED SPECK-LIKE PROTEIN CONTAINING A CARD"/>
    <property type="match status" value="1"/>
</dbReference>
<organism evidence="8 9">
    <name type="scientific">Sparus aurata</name>
    <name type="common">Gilthead sea bream</name>
    <dbReference type="NCBI Taxonomy" id="8175"/>
    <lineage>
        <taxon>Eukaryota</taxon>
        <taxon>Metazoa</taxon>
        <taxon>Chordata</taxon>
        <taxon>Craniata</taxon>
        <taxon>Vertebrata</taxon>
        <taxon>Euteleostomi</taxon>
        <taxon>Actinopterygii</taxon>
        <taxon>Neopterygii</taxon>
        <taxon>Teleostei</taxon>
        <taxon>Neoteleostei</taxon>
        <taxon>Acanthomorphata</taxon>
        <taxon>Eupercaria</taxon>
        <taxon>Spariformes</taxon>
        <taxon>Sparidae</taxon>
        <taxon>Sparus</taxon>
    </lineage>
</organism>
<dbReference type="PANTHER" id="PTHR46985">
    <property type="entry name" value="NACHT, LRR AND PYD DOMAINS-CONTAINING PROTEIN 1"/>
    <property type="match status" value="1"/>
</dbReference>
<dbReference type="SUPFAM" id="SSF47986">
    <property type="entry name" value="DEATH domain"/>
    <property type="match status" value="1"/>
</dbReference>
<evidence type="ECO:0000313" key="8">
    <source>
        <dbReference type="Ensembl" id="ENSSAUP00010057890.1"/>
    </source>
</evidence>
<keyword evidence="5" id="KW-0395">Inflammatory response</keyword>
<evidence type="ECO:0000256" key="2">
    <source>
        <dbReference type="ARBA" id="ARBA00022490"/>
    </source>
</evidence>
<dbReference type="Proteomes" id="UP000472265">
    <property type="component" value="Chromosome 17"/>
</dbReference>
<gene>
    <name evidence="8" type="primary">LOC115568099</name>
</gene>
<dbReference type="InterPro" id="IPR051249">
    <property type="entry name" value="NLRP_Inflammasome"/>
</dbReference>
<dbReference type="InterPro" id="IPR025307">
    <property type="entry name" value="FIIND_dom"/>
</dbReference>
<evidence type="ECO:0000256" key="4">
    <source>
        <dbReference type="ARBA" id="ARBA00022859"/>
    </source>
</evidence>
<name>A0A671Y2X3_SPAAU</name>
<comment type="subcellular location">
    <subcellularLocation>
        <location evidence="1">Cytoplasm</location>
        <location evidence="1">Cytosol</location>
    </subcellularLocation>
</comment>
<dbReference type="GO" id="GO:0045087">
    <property type="term" value="P:innate immune response"/>
    <property type="evidence" value="ECO:0007669"/>
    <property type="project" value="UniProtKB-KW"/>
</dbReference>
<dbReference type="Ensembl" id="ENSSAUT00010060777.1">
    <property type="protein sequence ID" value="ENSSAUP00010057890.1"/>
    <property type="gene ID" value="ENSSAUG00010023658.1"/>
</dbReference>
<proteinExistence type="predicted"/>
<dbReference type="InParanoid" id="A0A671Y2X3"/>
<dbReference type="GeneTree" id="ENSGT01100000263761"/>
<dbReference type="CDD" id="cd08330">
    <property type="entry name" value="CARD_ASC_NALP1"/>
    <property type="match status" value="1"/>
</dbReference>